<sequence length="52" mass="5752">MKYVLAVIAGVVGIKFLIEEPMILETAQQNKELLGALVLTLLAKPLLKRVFD</sequence>
<evidence type="ECO:0000313" key="1">
    <source>
        <dbReference type="EMBL" id="AKE51542.1"/>
    </source>
</evidence>
<protein>
    <submittedName>
        <fullName evidence="1">Uncharacterized protein</fullName>
    </submittedName>
</protein>
<reference evidence="1 2" key="1">
    <citation type="submission" date="2015-02" db="EMBL/GenBank/DDBJ databases">
        <title>Complete genome sequence of Kangiella geojedonensis strain YCS-5T.</title>
        <authorList>
            <person name="Kim K.M."/>
        </authorList>
    </citation>
    <scope>NUCLEOTIDE SEQUENCE [LARGE SCALE GENOMIC DNA]</scope>
    <source>
        <strain evidence="1 2">YCS-5</strain>
    </source>
</reference>
<dbReference type="KEGG" id="kge:TQ33_0561"/>
<dbReference type="AlphaFoldDB" id="A0A0F6TQ63"/>
<gene>
    <name evidence="1" type="ORF">TQ33_0561</name>
</gene>
<name>A0A0F6TQ63_9GAMM</name>
<dbReference type="HOGENOM" id="CLU_3080749_0_0_6"/>
<keyword evidence="2" id="KW-1185">Reference proteome</keyword>
<proteinExistence type="predicted"/>
<accession>A0A0F6TQ63</accession>
<dbReference type="Proteomes" id="UP000034071">
    <property type="component" value="Chromosome"/>
</dbReference>
<evidence type="ECO:0000313" key="2">
    <source>
        <dbReference type="Proteomes" id="UP000034071"/>
    </source>
</evidence>
<organism evidence="1 2">
    <name type="scientific">Kangiella geojedonensis</name>
    <dbReference type="NCBI Taxonomy" id="914150"/>
    <lineage>
        <taxon>Bacteria</taxon>
        <taxon>Pseudomonadati</taxon>
        <taxon>Pseudomonadota</taxon>
        <taxon>Gammaproteobacteria</taxon>
        <taxon>Kangiellales</taxon>
        <taxon>Kangiellaceae</taxon>
        <taxon>Kangiella</taxon>
    </lineage>
</organism>
<dbReference type="EMBL" id="CP010975">
    <property type="protein sequence ID" value="AKE51542.1"/>
    <property type="molecule type" value="Genomic_DNA"/>
</dbReference>
<dbReference type="RefSeq" id="WP_169745459.1">
    <property type="nucleotide sequence ID" value="NZ_CP010975.1"/>
</dbReference>